<dbReference type="AlphaFoldDB" id="A0A1H9TFL0"/>
<organism evidence="2 3">
    <name type="scientific">Lentzea xinjiangensis</name>
    <dbReference type="NCBI Taxonomy" id="402600"/>
    <lineage>
        <taxon>Bacteria</taxon>
        <taxon>Bacillati</taxon>
        <taxon>Actinomycetota</taxon>
        <taxon>Actinomycetes</taxon>
        <taxon>Pseudonocardiales</taxon>
        <taxon>Pseudonocardiaceae</taxon>
        <taxon>Lentzea</taxon>
    </lineage>
</organism>
<evidence type="ECO:0000313" key="3">
    <source>
        <dbReference type="Proteomes" id="UP000199352"/>
    </source>
</evidence>
<feature type="region of interest" description="Disordered" evidence="1">
    <location>
        <begin position="92"/>
        <end position="123"/>
    </location>
</feature>
<sequence length="123" mass="13574">MTDQTTLELAYADRRAGQAANLAAGTTGHRDDRTVIEIAVAVCARNNRPFTADDVHQLVRHERPDGYDRNLVSSVMGTWAQAGRIVRELEAGLSPSRNRSRKGSRNSYWRGARDGKQVLPCPA</sequence>
<dbReference type="OrthoDB" id="3638692at2"/>
<keyword evidence="3" id="KW-1185">Reference proteome</keyword>
<name>A0A1H9TFL0_9PSEU</name>
<dbReference type="Proteomes" id="UP000199352">
    <property type="component" value="Unassembled WGS sequence"/>
</dbReference>
<dbReference type="STRING" id="402600.SAMN05216188_11888"/>
<reference evidence="3" key="1">
    <citation type="submission" date="2016-10" db="EMBL/GenBank/DDBJ databases">
        <authorList>
            <person name="Varghese N."/>
            <person name="Submissions S."/>
        </authorList>
    </citation>
    <scope>NUCLEOTIDE SEQUENCE [LARGE SCALE GENOMIC DNA]</scope>
    <source>
        <strain evidence="3">CGMCC 4.3525</strain>
    </source>
</reference>
<dbReference type="EMBL" id="FOFR01000018">
    <property type="protein sequence ID" value="SER95886.1"/>
    <property type="molecule type" value="Genomic_DNA"/>
</dbReference>
<gene>
    <name evidence="2" type="ORF">SAMN05216188_11888</name>
</gene>
<evidence type="ECO:0000313" key="2">
    <source>
        <dbReference type="EMBL" id="SER95886.1"/>
    </source>
</evidence>
<proteinExistence type="predicted"/>
<dbReference type="RefSeq" id="WP_089957431.1">
    <property type="nucleotide sequence ID" value="NZ_FOFR01000018.1"/>
</dbReference>
<evidence type="ECO:0000256" key="1">
    <source>
        <dbReference type="SAM" id="MobiDB-lite"/>
    </source>
</evidence>
<protein>
    <submittedName>
        <fullName evidence="2">Uncharacterized protein</fullName>
    </submittedName>
</protein>
<accession>A0A1H9TFL0</accession>